<dbReference type="Proteomes" id="UP000319732">
    <property type="component" value="Unassembled WGS sequence"/>
</dbReference>
<dbReference type="PANTHER" id="PTHR33361:SF2">
    <property type="entry name" value="DUF885 DOMAIN-CONTAINING PROTEIN"/>
    <property type="match status" value="1"/>
</dbReference>
<dbReference type="OrthoDB" id="9769898at2"/>
<dbReference type="InterPro" id="IPR010281">
    <property type="entry name" value="DUF885"/>
</dbReference>
<proteinExistence type="predicted"/>
<evidence type="ECO:0000313" key="2">
    <source>
        <dbReference type="Proteomes" id="UP000319732"/>
    </source>
</evidence>
<dbReference type="EMBL" id="VHSG01000005">
    <property type="protein sequence ID" value="TQV84692.1"/>
    <property type="molecule type" value="Genomic_DNA"/>
</dbReference>
<dbReference type="Pfam" id="PF05960">
    <property type="entry name" value="DUF885"/>
    <property type="match status" value="1"/>
</dbReference>
<dbReference type="PANTHER" id="PTHR33361">
    <property type="entry name" value="GLR0591 PROTEIN"/>
    <property type="match status" value="1"/>
</dbReference>
<protein>
    <submittedName>
        <fullName evidence="1">DUF885 domain-containing protein</fullName>
    </submittedName>
</protein>
<reference evidence="1 2" key="1">
    <citation type="submission" date="2019-06" db="EMBL/GenBank/DDBJ databases">
        <title>Whole genome sequence for Cellvibrionaceae sp. R142.</title>
        <authorList>
            <person name="Wang G."/>
        </authorList>
    </citation>
    <scope>NUCLEOTIDE SEQUENCE [LARGE SCALE GENOMIC DNA]</scope>
    <source>
        <strain evidence="1 2">R142</strain>
    </source>
</reference>
<dbReference type="PROSITE" id="PS51257">
    <property type="entry name" value="PROKAR_LIPOPROTEIN"/>
    <property type="match status" value="1"/>
</dbReference>
<dbReference type="AlphaFoldDB" id="A0A545U5F1"/>
<organism evidence="1 2">
    <name type="scientific">Exilibacterium tricleocarpae</name>
    <dbReference type="NCBI Taxonomy" id="2591008"/>
    <lineage>
        <taxon>Bacteria</taxon>
        <taxon>Pseudomonadati</taxon>
        <taxon>Pseudomonadota</taxon>
        <taxon>Gammaproteobacteria</taxon>
        <taxon>Cellvibrionales</taxon>
        <taxon>Cellvibrionaceae</taxon>
        <taxon>Exilibacterium</taxon>
    </lineage>
</organism>
<keyword evidence="2" id="KW-1185">Reference proteome</keyword>
<sequence>MTIRELFIIITAAALLTACSDNGRQVASETQTAPQATVTRAEIDTLVDTHTLAFMQSQPVLSTLLDIDEKLVGGKYNHRLPDYSPDGMNAVQSAMAAAAAQLDAVNRDGLSAKDRLHLDVVAVIDRYYAGHQPFSAGYIDTWGGHLPYIVNQIAGPLIDIPKAMQVQQRIASLEDARDYLARLQAFAPFTEQVLAKLKADESAGVILPKKLFGKTLTYFDNFLAATPAEHALVTTFSTRLEKVDALSAAQRQQLTQQAIDNVNAVVYPGYQKIAAFMREQEQRAPSNDGIWAQPGGADYYLHAIQFLGDSALSAAAIHTTGVNEVQRITTEMDGILKANGLTDGSVGERMMALNSDPRFLYEDSDAGRAQLLADLNTQVEEVMAKAPAMFATLPDADIEVRRIPVVSQAGEAGGFYTAPSLDGSRPGIYWINLRDMKANPSYSLKTLTYHEAVPGHHFQIALNMAQTDIGLLRQNAPFNAYVEGWALYSELLAKEMGMYQDDPWGDLGRLQAELYRAVRLVVDTGLHAKQWTREQAIDYFYQTTGNPITDVIAEIERYMAWPGQALGYKLGMLQFVELRAKAQTALGEAFDLREFHDLILLPGARPMAAVQRDVTAWIAAKQSG</sequence>
<comment type="caution">
    <text evidence="1">The sequence shown here is derived from an EMBL/GenBank/DDBJ whole genome shotgun (WGS) entry which is preliminary data.</text>
</comment>
<evidence type="ECO:0000313" key="1">
    <source>
        <dbReference type="EMBL" id="TQV84692.1"/>
    </source>
</evidence>
<dbReference type="RefSeq" id="WP_142902898.1">
    <property type="nucleotide sequence ID" value="NZ_ML660088.1"/>
</dbReference>
<gene>
    <name evidence="1" type="ORF">FKG94_03990</name>
</gene>
<name>A0A545U5F1_9GAMM</name>
<accession>A0A545U5F1</accession>